<accession>A0A483ZG05</accession>
<comment type="catalytic activity">
    <reaction evidence="1">
        <text>Exolytic cleavage of the (1-&gt;4)-beta-glycosidic linkage between N-acetylmuramic acid (MurNAc) and N-acetylglucosamine (GlcNAc) residues in peptidoglycan, from either the reducing or the non-reducing ends of the peptidoglycan chains, with concomitant formation of a 1,6-anhydrobond in the MurNAc residue.</text>
        <dbReference type="EC" id="4.2.2.n1"/>
    </reaction>
</comment>
<evidence type="ECO:0000256" key="5">
    <source>
        <dbReference type="ARBA" id="ARBA00023316"/>
    </source>
</evidence>
<comment type="similarity">
    <text evidence="2">Belongs to the transglycosylase Slt family.</text>
</comment>
<organism evidence="7">
    <name type="scientific">Klebsiella pneumoniae</name>
    <dbReference type="NCBI Taxonomy" id="573"/>
    <lineage>
        <taxon>Bacteria</taxon>
        <taxon>Pseudomonadati</taxon>
        <taxon>Pseudomonadota</taxon>
        <taxon>Gammaproteobacteria</taxon>
        <taxon>Enterobacterales</taxon>
        <taxon>Enterobacteriaceae</taxon>
        <taxon>Klebsiella/Raoultella group</taxon>
        <taxon>Klebsiella</taxon>
        <taxon>Klebsiella pneumoniae complex</taxon>
    </lineage>
</organism>
<keyword evidence="5" id="KW-0961">Cell wall biogenesis/degradation</keyword>
<proteinExistence type="inferred from homology"/>
<dbReference type="GO" id="GO:0016020">
    <property type="term" value="C:membrane"/>
    <property type="evidence" value="ECO:0007669"/>
    <property type="project" value="InterPro"/>
</dbReference>
<sequence>MAATVIDALLITLGLDTSDFRKGQKDVSDDLKKQREDAKKTAKEMAEQGKKAAAFFGSIKTELLALTGVTVTAGGLMSFVKSTTSGLMELSVQAKALGMTAKELDGVGKAAEAAGSSVEKINAALQGFQSAKEQAKSGVYNTPVTEAAIRLNSLTHDSFNVRDDSVQTTFRKILESARKVTDPDIRRQILQSVGIDDAVNQRNQEGQFLPDVDRLTKSSGITDASTKGAKEFTAAWAELNQSLETTKNQFYTFLIPYVRDFNVVLRDLSNWMKSHPEEMKQKVDAFFGAIESGAKMADKAAQAVGGWENAIKLLIALKVATWVMGITKAFTGLFALTPPAWFVAASAVGVGAYQNKSNAATKADHTDSLWESIKQRWSAGGWYNNQQNIQAVSPEQRKKDQDERSFWESTKNLLSQAVNALISPAGAASMQPNIVGGYQPNVPLNAKAARLGAKGKAFLQAMAGEFGALEGKYGLPAGLLSSVAATESGGDPFAESKAGAKGLFQFMPGTAKDMGLKGRDVFDPHKSADAAGRYLRFLLDATGGDLEKALASYNWGLGNVQKKGMDNLPSETRNYVPKVMAGMRPGAGMAVDRAMPGQAGGVYNFYGTKITTQAQNVEQLTSDIKKHGDNRVMLMAGYSGQ</sequence>
<keyword evidence="4" id="KW-0456">Lyase</keyword>
<evidence type="ECO:0000256" key="4">
    <source>
        <dbReference type="ARBA" id="ARBA00023239"/>
    </source>
</evidence>
<protein>
    <recommendedName>
        <fullName evidence="3">peptidoglycan lytic exotransglycosylase</fullName>
        <ecNumber evidence="3">4.2.2.n1</ecNumber>
    </recommendedName>
</protein>
<dbReference type="PANTHER" id="PTHR37423">
    <property type="entry name" value="SOLUBLE LYTIC MUREIN TRANSGLYCOSYLASE-RELATED"/>
    <property type="match status" value="1"/>
</dbReference>
<gene>
    <name evidence="7" type="ORF">ETH60_21200</name>
</gene>
<dbReference type="InterPro" id="IPR023346">
    <property type="entry name" value="Lysozyme-like_dom_sf"/>
</dbReference>
<evidence type="ECO:0000256" key="2">
    <source>
        <dbReference type="ARBA" id="ARBA00007734"/>
    </source>
</evidence>
<dbReference type="GO" id="GO:0071555">
    <property type="term" value="P:cell wall organization"/>
    <property type="evidence" value="ECO:0007669"/>
    <property type="project" value="UniProtKB-KW"/>
</dbReference>
<dbReference type="InterPro" id="IPR000189">
    <property type="entry name" value="Transglyc_AS"/>
</dbReference>
<dbReference type="EMBL" id="SDDT01000043">
    <property type="protein sequence ID" value="TCZ43466.1"/>
    <property type="molecule type" value="Genomic_DNA"/>
</dbReference>
<dbReference type="InterPro" id="IPR008258">
    <property type="entry name" value="Transglycosylase_SLT_dom_1"/>
</dbReference>
<evidence type="ECO:0000259" key="6">
    <source>
        <dbReference type="Pfam" id="PF01464"/>
    </source>
</evidence>
<feature type="domain" description="Transglycosylase SLT" evidence="6">
    <location>
        <begin position="469"/>
        <end position="566"/>
    </location>
</feature>
<name>A0A483ZG05_KLEPN</name>
<dbReference type="GO" id="GO:0008933">
    <property type="term" value="F:peptidoglycan lytic transglycosylase activity"/>
    <property type="evidence" value="ECO:0007669"/>
    <property type="project" value="InterPro"/>
</dbReference>
<comment type="caution">
    <text evidence="7">The sequence shown here is derived from an EMBL/GenBank/DDBJ whole genome shotgun (WGS) entry which is preliminary data.</text>
</comment>
<dbReference type="PROSITE" id="PS00922">
    <property type="entry name" value="TRANSGLYCOSYLASE"/>
    <property type="match status" value="1"/>
</dbReference>
<evidence type="ECO:0000256" key="3">
    <source>
        <dbReference type="ARBA" id="ARBA00012587"/>
    </source>
</evidence>
<dbReference type="Pfam" id="PF01464">
    <property type="entry name" value="SLT"/>
    <property type="match status" value="1"/>
</dbReference>
<dbReference type="GO" id="GO:0000270">
    <property type="term" value="P:peptidoglycan metabolic process"/>
    <property type="evidence" value="ECO:0007669"/>
    <property type="project" value="InterPro"/>
</dbReference>
<dbReference type="Gene3D" id="1.10.530.10">
    <property type="match status" value="1"/>
</dbReference>
<reference evidence="7" key="1">
    <citation type="submission" date="2019-01" db="EMBL/GenBank/DDBJ databases">
        <authorList>
            <person name="Lista F."/>
            <person name="Anselmo A."/>
        </authorList>
    </citation>
    <scope>NUCLEOTIDE SEQUENCE</scope>
    <source>
        <strain evidence="7">2R</strain>
    </source>
</reference>
<evidence type="ECO:0000256" key="1">
    <source>
        <dbReference type="ARBA" id="ARBA00001420"/>
    </source>
</evidence>
<evidence type="ECO:0000313" key="7">
    <source>
        <dbReference type="EMBL" id="TCZ43466.1"/>
    </source>
</evidence>
<dbReference type="PANTHER" id="PTHR37423:SF2">
    <property type="entry name" value="MEMBRANE-BOUND LYTIC MUREIN TRANSGLYCOSYLASE C"/>
    <property type="match status" value="1"/>
</dbReference>
<dbReference type="EC" id="4.2.2.n1" evidence="3"/>
<dbReference type="CDD" id="cd00254">
    <property type="entry name" value="LT-like"/>
    <property type="match status" value="1"/>
</dbReference>
<dbReference type="SUPFAM" id="SSF53955">
    <property type="entry name" value="Lysozyme-like"/>
    <property type="match status" value="1"/>
</dbReference>
<dbReference type="AlphaFoldDB" id="A0A483ZG05"/>